<comment type="caution">
    <text evidence="1">The sequence shown here is derived from an EMBL/GenBank/DDBJ whole genome shotgun (WGS) entry which is preliminary data.</text>
</comment>
<evidence type="ECO:0000313" key="2">
    <source>
        <dbReference type="Proteomes" id="UP001060170"/>
    </source>
</evidence>
<proteinExistence type="predicted"/>
<feature type="non-terminal residue" evidence="1">
    <location>
        <position position="1"/>
    </location>
</feature>
<accession>A0ACC0E3D2</accession>
<reference evidence="2" key="2">
    <citation type="journal article" date="2018" name="Mol. Plant Microbe Interact.">
        <title>Genome sequence resources for the wheat stripe rust pathogen (Puccinia striiformis f. sp. tritici) and the barley stripe rust pathogen (Puccinia striiformis f. sp. hordei).</title>
        <authorList>
            <person name="Xia C."/>
            <person name="Wang M."/>
            <person name="Yin C."/>
            <person name="Cornejo O.E."/>
            <person name="Hulbert S.H."/>
            <person name="Chen X."/>
        </authorList>
    </citation>
    <scope>NUCLEOTIDE SEQUENCE [LARGE SCALE GENOMIC DNA]</scope>
    <source>
        <strain evidence="2">93-210</strain>
    </source>
</reference>
<dbReference type="EMBL" id="CM045876">
    <property type="protein sequence ID" value="KAI7942573.1"/>
    <property type="molecule type" value="Genomic_DNA"/>
</dbReference>
<name>A0ACC0E3D2_9BASI</name>
<evidence type="ECO:0000313" key="1">
    <source>
        <dbReference type="EMBL" id="KAI7942573.1"/>
    </source>
</evidence>
<sequence length="376" mass="42400">SCDNKEITTHTSFTNEIHFTLHRTNHGLQPIMPRSTGCCRQAIPAKSKRHYNKQMSSVLPSLKTPFCQSIYDFTKMLIGTEYTRNDTPVLCTTLNKSVLDDRIVFLQAITLASSPDLVGKKQSISTNYRLFFQKDLERLNLRTASFDWISPASSAWNETLHWTYASAQGAFSAYPINPEHETPETILGAPGGWFNGQREIVRKGMTKTELEKTKLAKKKCKRRSIACTLATHQTTSMKSLIGDNSPCVVPFEESRCHSDTEDLPNGATAKLKLSWRSAVFAALSEMADWRTVEQSRQEAGRCFSSSQLLKTRCSAAMREEEDTMVPMNLPLDCYDDGFLKSLSDQQARRELTNKPPCGLVEIYFQLVQKRPSDATM</sequence>
<protein>
    <submittedName>
        <fullName evidence="1">Uncharacterized protein</fullName>
    </submittedName>
</protein>
<organism evidence="1 2">
    <name type="scientific">Puccinia striiformis f. sp. tritici</name>
    <dbReference type="NCBI Taxonomy" id="168172"/>
    <lineage>
        <taxon>Eukaryota</taxon>
        <taxon>Fungi</taxon>
        <taxon>Dikarya</taxon>
        <taxon>Basidiomycota</taxon>
        <taxon>Pucciniomycotina</taxon>
        <taxon>Pucciniomycetes</taxon>
        <taxon>Pucciniales</taxon>
        <taxon>Pucciniaceae</taxon>
        <taxon>Puccinia</taxon>
    </lineage>
</organism>
<reference evidence="1 2" key="3">
    <citation type="journal article" date="2022" name="Microbiol. Spectr.">
        <title>Folding features and dynamics of 3D genome architecture in plant fungal pathogens.</title>
        <authorList>
            <person name="Xia C."/>
        </authorList>
    </citation>
    <scope>NUCLEOTIDE SEQUENCE [LARGE SCALE GENOMIC DNA]</scope>
    <source>
        <strain evidence="1 2">93-210</strain>
    </source>
</reference>
<dbReference type="Proteomes" id="UP001060170">
    <property type="component" value="Chromosome 12"/>
</dbReference>
<keyword evidence="2" id="KW-1185">Reference proteome</keyword>
<gene>
    <name evidence="1" type="ORF">MJO28_012600</name>
</gene>
<reference evidence="2" key="1">
    <citation type="journal article" date="2018" name="BMC Genomics">
        <title>Genomic insights into host adaptation between the wheat stripe rust pathogen (Puccinia striiformis f. sp. tritici) and the barley stripe rust pathogen (Puccinia striiformis f. sp. hordei).</title>
        <authorList>
            <person name="Xia C."/>
            <person name="Wang M."/>
            <person name="Yin C."/>
            <person name="Cornejo O.E."/>
            <person name="Hulbert S.H."/>
            <person name="Chen X."/>
        </authorList>
    </citation>
    <scope>NUCLEOTIDE SEQUENCE [LARGE SCALE GENOMIC DNA]</scope>
    <source>
        <strain evidence="2">93-210</strain>
    </source>
</reference>